<accession>A0AAW7T0U9</accession>
<reference evidence="1" key="1">
    <citation type="submission" date="2023-07" db="EMBL/GenBank/DDBJ databases">
        <title>A collection of bacterial strains from the Burkholderia cepacia Research Laboratory and Repository.</title>
        <authorList>
            <person name="Lipuma J."/>
            <person name="Spilker T."/>
            <person name="Caverly L."/>
        </authorList>
    </citation>
    <scope>NUCLEOTIDE SEQUENCE</scope>
    <source>
        <strain evidence="1">AU44268</strain>
    </source>
</reference>
<evidence type="ECO:0000313" key="2">
    <source>
        <dbReference type="Proteomes" id="UP001171620"/>
    </source>
</evidence>
<protein>
    <submittedName>
        <fullName evidence="1">Uncharacterized protein</fullName>
    </submittedName>
</protein>
<gene>
    <name evidence="1" type="ORF">QZM33_12950</name>
</gene>
<evidence type="ECO:0000313" key="1">
    <source>
        <dbReference type="EMBL" id="MDN7795842.1"/>
    </source>
</evidence>
<organism evidence="1 2">
    <name type="scientific">Burkholderia vietnamiensis</name>
    <dbReference type="NCBI Taxonomy" id="60552"/>
    <lineage>
        <taxon>Bacteria</taxon>
        <taxon>Pseudomonadati</taxon>
        <taxon>Pseudomonadota</taxon>
        <taxon>Betaproteobacteria</taxon>
        <taxon>Burkholderiales</taxon>
        <taxon>Burkholderiaceae</taxon>
        <taxon>Burkholderia</taxon>
        <taxon>Burkholderia cepacia complex</taxon>
    </lineage>
</organism>
<dbReference type="EMBL" id="JAUJRV010000008">
    <property type="protein sequence ID" value="MDN7795842.1"/>
    <property type="molecule type" value="Genomic_DNA"/>
</dbReference>
<sequence length="102" mass="10058">MPQYPIVPRPGGSQSALDVSAPTVVKATPGTLVRITVLTAATAGTFGAYDASTTGSAATANAIVQYASGYPAVGSVIYLQWPCNTGIVVNPGTGGAVSVAFA</sequence>
<dbReference type="AlphaFoldDB" id="A0AAW7T0U9"/>
<proteinExistence type="predicted"/>
<dbReference type="RefSeq" id="WP_230946098.1">
    <property type="nucleotide sequence ID" value="NZ_JAGSVD010000001.1"/>
</dbReference>
<name>A0AAW7T0U9_BURVI</name>
<comment type="caution">
    <text evidence="1">The sequence shown here is derived from an EMBL/GenBank/DDBJ whole genome shotgun (WGS) entry which is preliminary data.</text>
</comment>
<dbReference type="Proteomes" id="UP001171620">
    <property type="component" value="Unassembled WGS sequence"/>
</dbReference>